<dbReference type="InterPro" id="IPR012337">
    <property type="entry name" value="RNaseH-like_sf"/>
</dbReference>
<dbReference type="CDD" id="cd06222">
    <property type="entry name" value="RNase_H_like"/>
    <property type="match status" value="1"/>
</dbReference>
<evidence type="ECO:0000313" key="2">
    <source>
        <dbReference type="EMBL" id="KAK5812541.1"/>
    </source>
</evidence>
<dbReference type="Gene3D" id="3.30.420.10">
    <property type="entry name" value="Ribonuclease H-like superfamily/Ribonuclease H"/>
    <property type="match status" value="1"/>
</dbReference>
<comment type="caution">
    <text evidence="2">The sequence shown here is derived from an EMBL/GenBank/DDBJ whole genome shotgun (WGS) entry which is preliminary data.</text>
</comment>
<keyword evidence="3" id="KW-1185">Reference proteome</keyword>
<dbReference type="EMBL" id="JARKNE010000008">
    <property type="protein sequence ID" value="KAK5812541.1"/>
    <property type="molecule type" value="Genomic_DNA"/>
</dbReference>
<evidence type="ECO:0000313" key="3">
    <source>
        <dbReference type="Proteomes" id="UP001358586"/>
    </source>
</evidence>
<organism evidence="2 3">
    <name type="scientific">Gossypium arboreum</name>
    <name type="common">Tree cotton</name>
    <name type="synonym">Gossypium nanking</name>
    <dbReference type="NCBI Taxonomy" id="29729"/>
    <lineage>
        <taxon>Eukaryota</taxon>
        <taxon>Viridiplantae</taxon>
        <taxon>Streptophyta</taxon>
        <taxon>Embryophyta</taxon>
        <taxon>Tracheophyta</taxon>
        <taxon>Spermatophyta</taxon>
        <taxon>Magnoliopsida</taxon>
        <taxon>eudicotyledons</taxon>
        <taxon>Gunneridae</taxon>
        <taxon>Pentapetalae</taxon>
        <taxon>rosids</taxon>
        <taxon>malvids</taxon>
        <taxon>Malvales</taxon>
        <taxon>Malvaceae</taxon>
        <taxon>Malvoideae</taxon>
        <taxon>Gossypium</taxon>
    </lineage>
</organism>
<protein>
    <recommendedName>
        <fullName evidence="1">RNase H type-1 domain-containing protein</fullName>
    </recommendedName>
</protein>
<reference evidence="2 3" key="1">
    <citation type="submission" date="2023-03" db="EMBL/GenBank/DDBJ databases">
        <title>WGS of Gossypium arboreum.</title>
        <authorList>
            <person name="Yu D."/>
        </authorList>
    </citation>
    <scope>NUCLEOTIDE SEQUENCE [LARGE SCALE GENOMIC DNA]</scope>
    <source>
        <tissue evidence="2">Leaf</tissue>
    </source>
</reference>
<dbReference type="PANTHER" id="PTHR47074:SF61">
    <property type="entry name" value="RNASE H TYPE-1 DOMAIN-CONTAINING PROTEIN"/>
    <property type="match status" value="1"/>
</dbReference>
<gene>
    <name evidence="2" type="ORF">PVK06_027976</name>
</gene>
<dbReference type="InterPro" id="IPR002156">
    <property type="entry name" value="RNaseH_domain"/>
</dbReference>
<sequence length="162" mass="18350">MEALPTVKVHFDAMFNKKTFKSVSEVVVWGLRDKLLASKMILHNNVPSPFAAKAYAGLEAIKLRILMGFQEVQIKGDSRTVIRKCQSTKTDRLAIGAIIWDIRSKSVHFQKIKFQDIPKIENSRAHKIAKEALASGVTSYLVQEDPNLQNLFSEGRWGRRPD</sequence>
<proteinExistence type="predicted"/>
<accession>A0ABR0P1N6</accession>
<dbReference type="SUPFAM" id="SSF53098">
    <property type="entry name" value="Ribonuclease H-like"/>
    <property type="match status" value="1"/>
</dbReference>
<dbReference type="InterPro" id="IPR044730">
    <property type="entry name" value="RNase_H-like_dom_plant"/>
</dbReference>
<dbReference type="Pfam" id="PF13456">
    <property type="entry name" value="RVT_3"/>
    <property type="match status" value="1"/>
</dbReference>
<dbReference type="InterPro" id="IPR036397">
    <property type="entry name" value="RNaseH_sf"/>
</dbReference>
<dbReference type="Proteomes" id="UP001358586">
    <property type="component" value="Chromosome 8"/>
</dbReference>
<name>A0ABR0P1N6_GOSAR</name>
<evidence type="ECO:0000259" key="1">
    <source>
        <dbReference type="Pfam" id="PF13456"/>
    </source>
</evidence>
<dbReference type="PANTHER" id="PTHR47074">
    <property type="entry name" value="BNAC02G40300D PROTEIN"/>
    <property type="match status" value="1"/>
</dbReference>
<dbReference type="InterPro" id="IPR052929">
    <property type="entry name" value="RNase_H-like_EbsB-rel"/>
</dbReference>
<feature type="domain" description="RNase H type-1" evidence="1">
    <location>
        <begin position="11"/>
        <end position="132"/>
    </location>
</feature>